<feature type="transmembrane region" description="Helical" evidence="1">
    <location>
        <begin position="86"/>
        <end position="106"/>
    </location>
</feature>
<comment type="caution">
    <text evidence="2">The sequence shown here is derived from an EMBL/GenBank/DDBJ whole genome shotgun (WGS) entry which is preliminary data.</text>
</comment>
<sequence length="150" mass="15710">MSGSVRKAVVAMYVGAGLTVAGAVAPIVDGATGDRLRHGLLAAYAGRPDQVDVAKSSILTYLFTISVIGVIAWLVLAWAGKRGKRWAPGAATATFLAGSAVLLYDFTQPHPLFITTIQAAPCLAGLAAVFYLWKNNSPNHINRQAPTHPA</sequence>
<organism evidence="2 3">
    <name type="scientific">Kribbella hippodromi</name>
    <dbReference type="NCBI Taxonomy" id="434347"/>
    <lineage>
        <taxon>Bacteria</taxon>
        <taxon>Bacillati</taxon>
        <taxon>Actinomycetota</taxon>
        <taxon>Actinomycetes</taxon>
        <taxon>Propionibacteriales</taxon>
        <taxon>Kribbellaceae</taxon>
        <taxon>Kribbella</taxon>
    </lineage>
</organism>
<reference evidence="3" key="1">
    <citation type="journal article" date="2019" name="Int. J. Syst. Evol. Microbiol.">
        <title>The Global Catalogue of Microorganisms (GCM) 10K type strain sequencing project: providing services to taxonomists for standard genome sequencing and annotation.</title>
        <authorList>
            <consortium name="The Broad Institute Genomics Platform"/>
            <consortium name="The Broad Institute Genome Sequencing Center for Infectious Disease"/>
            <person name="Wu L."/>
            <person name="Ma J."/>
        </authorList>
    </citation>
    <scope>NUCLEOTIDE SEQUENCE [LARGE SCALE GENOMIC DNA]</scope>
    <source>
        <strain evidence="3">JCM 15572</strain>
    </source>
</reference>
<feature type="transmembrane region" description="Helical" evidence="1">
    <location>
        <begin position="112"/>
        <end position="133"/>
    </location>
</feature>
<keyword evidence="3" id="KW-1185">Reference proteome</keyword>
<evidence type="ECO:0008006" key="4">
    <source>
        <dbReference type="Google" id="ProtNLM"/>
    </source>
</evidence>
<dbReference type="Proteomes" id="UP001501705">
    <property type="component" value="Unassembled WGS sequence"/>
</dbReference>
<evidence type="ECO:0000313" key="2">
    <source>
        <dbReference type="EMBL" id="GAA1567927.1"/>
    </source>
</evidence>
<dbReference type="EMBL" id="BAAAPH010000007">
    <property type="protein sequence ID" value="GAA1567927.1"/>
    <property type="molecule type" value="Genomic_DNA"/>
</dbReference>
<evidence type="ECO:0000256" key="1">
    <source>
        <dbReference type="SAM" id="Phobius"/>
    </source>
</evidence>
<dbReference type="RefSeq" id="WP_344233660.1">
    <property type="nucleotide sequence ID" value="NZ_BAAAPH010000007.1"/>
</dbReference>
<keyword evidence="1" id="KW-0812">Transmembrane</keyword>
<gene>
    <name evidence="2" type="ORF">GCM10009804_25570</name>
</gene>
<protein>
    <recommendedName>
        <fullName evidence="4">DUF2127 domain-containing protein</fullName>
    </recommendedName>
</protein>
<name>A0ABP4NY24_9ACTN</name>
<proteinExistence type="predicted"/>
<accession>A0ABP4NY24</accession>
<evidence type="ECO:0000313" key="3">
    <source>
        <dbReference type="Proteomes" id="UP001501705"/>
    </source>
</evidence>
<keyword evidence="1" id="KW-0472">Membrane</keyword>
<keyword evidence="1" id="KW-1133">Transmembrane helix</keyword>
<feature type="transmembrane region" description="Helical" evidence="1">
    <location>
        <begin position="58"/>
        <end position="79"/>
    </location>
</feature>